<keyword evidence="2" id="KW-0472">Membrane</keyword>
<sequence length="667" mass="68300">MRRAGPASLDAPPGARGRAPGLSPPSARDVGDGRRAERHRARYVRGVSRLGARMRASAAAAGERVPPWVLVTLGVVCTVVGAALVLRPFASLALLVVAVVVGATVLGVTELVAGRSPDRGGESAPRAPGAPRAPRWPHVARGLVFLALAVAVVVWPAPSIVVVAVLVGVGLVVAGVLDGVEGVPSSGADRWTRLALGVASVVLGVLALVWPDVTVLVVAVVFGVRVVILGVRLLVAGVRRSRTHHEAARAVAPGSTSAAPDPSGPRRHGRVALVGAVLAVVAAGALASVSVGLHRAAPQVDAFYDPPASVPDEPGRLVRAEPFTRQIPDGATAWRILYTTTRDEGEPAVASGIVVVPDALRDDAAPPVIAWAHGTTGSARGCAPSVLDEPFESGAFFLLDDVLAHGWALVATDYVGLGTDGPHPYLVGQGEARSVLDAVRAARELDGATLGEQTVVWGHSQGGHAALWTGAVAPEYAPDVPLAGVAALAPASDLTGLVSHLESVTGGSVFASFVVEAYDAIYPDSDAAGYVRPGARFVVREMASRCLSEPSALVSVAEALSMDQPLWTTDPTTGPLGERLAENVPTGPVAAPLLVAQGASDTLILPTAQEAYVGARCAAGQPVDYRVYPERDHVGLVQAESPLAPDLVRWTEARLAGEPPTPTCAAG</sequence>
<evidence type="ECO:0000256" key="1">
    <source>
        <dbReference type="SAM" id="MobiDB-lite"/>
    </source>
</evidence>
<evidence type="ECO:0000313" key="4">
    <source>
        <dbReference type="Proteomes" id="UP000035265"/>
    </source>
</evidence>
<evidence type="ECO:0008006" key="5">
    <source>
        <dbReference type="Google" id="ProtNLM"/>
    </source>
</evidence>
<feature type="transmembrane region" description="Helical" evidence="2">
    <location>
        <begin position="160"/>
        <end position="179"/>
    </location>
</feature>
<keyword evidence="2" id="KW-0812">Transmembrane</keyword>
<feature type="region of interest" description="Disordered" evidence="1">
    <location>
        <begin position="1"/>
        <end position="38"/>
    </location>
</feature>
<dbReference type="Pfam" id="PF03583">
    <property type="entry name" value="LIP"/>
    <property type="match status" value="1"/>
</dbReference>
<dbReference type="STRING" id="264251.FB00_00060"/>
<comment type="caution">
    <text evidence="3">The sequence shown here is derived from an EMBL/GenBank/DDBJ whole genome shotgun (WGS) entry which is preliminary data.</text>
</comment>
<organism evidence="3 4">
    <name type="scientific">Cellulosimicrobium funkei</name>
    <dbReference type="NCBI Taxonomy" id="264251"/>
    <lineage>
        <taxon>Bacteria</taxon>
        <taxon>Bacillati</taxon>
        <taxon>Actinomycetota</taxon>
        <taxon>Actinomycetes</taxon>
        <taxon>Micrococcales</taxon>
        <taxon>Promicromonosporaceae</taxon>
        <taxon>Cellulosimicrobium</taxon>
    </lineage>
</organism>
<feature type="transmembrane region" description="Helical" evidence="2">
    <location>
        <begin position="191"/>
        <end position="210"/>
    </location>
</feature>
<proteinExistence type="predicted"/>
<keyword evidence="4" id="KW-1185">Reference proteome</keyword>
<feature type="transmembrane region" description="Helical" evidence="2">
    <location>
        <begin position="271"/>
        <end position="293"/>
    </location>
</feature>
<dbReference type="EMBL" id="JNBQ01000001">
    <property type="protein sequence ID" value="KLN36281.1"/>
    <property type="molecule type" value="Genomic_DNA"/>
</dbReference>
<accession>A0A0H2KRV7</accession>
<gene>
    <name evidence="3" type="ORF">FB00_00060</name>
</gene>
<dbReference type="Proteomes" id="UP000035265">
    <property type="component" value="Unassembled WGS sequence"/>
</dbReference>
<dbReference type="Pfam" id="PF03729">
    <property type="entry name" value="DUF308"/>
    <property type="match status" value="2"/>
</dbReference>
<reference evidence="3 4" key="1">
    <citation type="submission" date="2014-05" db="EMBL/GenBank/DDBJ databases">
        <title>Cellulosimicrobium funkei U11 genome.</title>
        <authorList>
            <person name="Hu C."/>
            <person name="Gong Y."/>
            <person name="Wan W."/>
            <person name="Jiang M."/>
        </authorList>
    </citation>
    <scope>NUCLEOTIDE SEQUENCE [LARGE SCALE GENOMIC DNA]</scope>
    <source>
        <strain evidence="3 4">U11</strain>
    </source>
</reference>
<feature type="region of interest" description="Disordered" evidence="1">
    <location>
        <begin position="246"/>
        <end position="267"/>
    </location>
</feature>
<evidence type="ECO:0000313" key="3">
    <source>
        <dbReference type="EMBL" id="KLN36281.1"/>
    </source>
</evidence>
<dbReference type="InterPro" id="IPR029058">
    <property type="entry name" value="AB_hydrolase_fold"/>
</dbReference>
<dbReference type="InterPro" id="IPR005152">
    <property type="entry name" value="Lipase_secreted"/>
</dbReference>
<dbReference type="PANTHER" id="PTHR34853">
    <property type="match status" value="1"/>
</dbReference>
<name>A0A0H2KRV7_9MICO</name>
<dbReference type="GO" id="GO:0016042">
    <property type="term" value="P:lipid catabolic process"/>
    <property type="evidence" value="ECO:0007669"/>
    <property type="project" value="InterPro"/>
</dbReference>
<dbReference type="GO" id="GO:0004806">
    <property type="term" value="F:triacylglycerol lipase activity"/>
    <property type="evidence" value="ECO:0007669"/>
    <property type="project" value="InterPro"/>
</dbReference>
<keyword evidence="2" id="KW-1133">Transmembrane helix</keyword>
<feature type="transmembrane region" description="Helical" evidence="2">
    <location>
        <begin position="92"/>
        <end position="114"/>
    </location>
</feature>
<dbReference type="InterPro" id="IPR005325">
    <property type="entry name" value="DUF308_memb"/>
</dbReference>
<dbReference type="PANTHER" id="PTHR34853:SF1">
    <property type="entry name" value="LIPASE 5"/>
    <property type="match status" value="1"/>
</dbReference>
<dbReference type="AlphaFoldDB" id="A0A0H2KRV7"/>
<protein>
    <recommendedName>
        <fullName evidence="5">Lipase</fullName>
    </recommendedName>
</protein>
<dbReference type="PATRIC" id="fig|264251.5.peg.12"/>
<dbReference type="Gene3D" id="3.40.50.1820">
    <property type="entry name" value="alpha/beta hydrolase"/>
    <property type="match status" value="2"/>
</dbReference>
<feature type="transmembrane region" description="Helical" evidence="2">
    <location>
        <begin position="65"/>
        <end position="86"/>
    </location>
</feature>
<dbReference type="SUPFAM" id="SSF53474">
    <property type="entry name" value="alpha/beta-Hydrolases"/>
    <property type="match status" value="1"/>
</dbReference>
<feature type="transmembrane region" description="Helical" evidence="2">
    <location>
        <begin position="216"/>
        <end position="235"/>
    </location>
</feature>
<evidence type="ECO:0000256" key="2">
    <source>
        <dbReference type="SAM" id="Phobius"/>
    </source>
</evidence>